<comment type="caution">
    <text evidence="4">The sequence shown here is derived from an EMBL/GenBank/DDBJ whole genome shotgun (WGS) entry which is preliminary data.</text>
</comment>
<dbReference type="InterPro" id="IPR017937">
    <property type="entry name" value="Thioredoxin_CS"/>
</dbReference>
<sequence length="141" mass="15172">MGGCVRHADIQKLPTNPTSTPSILKNLNMSPVELITNLDHFVAAIGENVQDKEIIAIVDFTASWCGPCKVISPTFEELASQNTVDKVKFYKVDVDQVPDAASKAGISAMPTFLVYKNGQVIDTLRGAAKEPLKTLVAKASL</sequence>
<evidence type="ECO:0000256" key="2">
    <source>
        <dbReference type="ARBA" id="ARBA00023157"/>
    </source>
</evidence>
<dbReference type="AlphaFoldDB" id="A0A9Q3H3B3"/>
<dbReference type="PROSITE" id="PS51352">
    <property type="entry name" value="THIOREDOXIN_2"/>
    <property type="match status" value="1"/>
</dbReference>
<dbReference type="CDD" id="cd02947">
    <property type="entry name" value="TRX_family"/>
    <property type="match status" value="1"/>
</dbReference>
<reference evidence="4" key="1">
    <citation type="submission" date="2021-03" db="EMBL/GenBank/DDBJ databases">
        <title>Draft genome sequence of rust myrtle Austropuccinia psidii MF-1, a brazilian biotype.</title>
        <authorList>
            <person name="Quecine M.C."/>
            <person name="Pachon D.M.R."/>
            <person name="Bonatelli M.L."/>
            <person name="Correr F.H."/>
            <person name="Franceschini L.M."/>
            <person name="Leite T.F."/>
            <person name="Margarido G.R.A."/>
            <person name="Almeida C.A."/>
            <person name="Ferrarezi J.A."/>
            <person name="Labate C.A."/>
        </authorList>
    </citation>
    <scope>NUCLEOTIDE SEQUENCE</scope>
    <source>
        <strain evidence="4">MF-1</strain>
    </source>
</reference>
<dbReference type="PRINTS" id="PR00421">
    <property type="entry name" value="THIOREDOXIN"/>
</dbReference>
<evidence type="ECO:0000313" key="4">
    <source>
        <dbReference type="EMBL" id="MBW0487825.1"/>
    </source>
</evidence>
<dbReference type="InterPro" id="IPR013766">
    <property type="entry name" value="Thioredoxin_domain"/>
</dbReference>
<dbReference type="EMBL" id="AVOT02009302">
    <property type="protein sequence ID" value="MBW0487825.1"/>
    <property type="molecule type" value="Genomic_DNA"/>
</dbReference>
<dbReference type="FunFam" id="3.40.30.10:FF:000245">
    <property type="entry name" value="Thioredoxin"/>
    <property type="match status" value="1"/>
</dbReference>
<evidence type="ECO:0000313" key="5">
    <source>
        <dbReference type="Proteomes" id="UP000765509"/>
    </source>
</evidence>
<gene>
    <name evidence="4" type="ORF">O181_027540</name>
</gene>
<name>A0A9Q3H3B3_9BASI</name>
<evidence type="ECO:0000259" key="3">
    <source>
        <dbReference type="PROSITE" id="PS51352"/>
    </source>
</evidence>
<dbReference type="Pfam" id="PF00085">
    <property type="entry name" value="Thioredoxin"/>
    <property type="match status" value="1"/>
</dbReference>
<dbReference type="OrthoDB" id="2121326at2759"/>
<accession>A0A9Q3H3B3</accession>
<feature type="domain" description="Thioredoxin" evidence="3">
    <location>
        <begin position="13"/>
        <end position="141"/>
    </location>
</feature>
<dbReference type="SUPFAM" id="SSF52833">
    <property type="entry name" value="Thioredoxin-like"/>
    <property type="match status" value="1"/>
</dbReference>
<evidence type="ECO:0000256" key="1">
    <source>
        <dbReference type="ARBA" id="ARBA00020570"/>
    </source>
</evidence>
<proteinExistence type="predicted"/>
<dbReference type="Gene3D" id="3.40.30.10">
    <property type="entry name" value="Glutaredoxin"/>
    <property type="match status" value="1"/>
</dbReference>
<organism evidence="4 5">
    <name type="scientific">Austropuccinia psidii MF-1</name>
    <dbReference type="NCBI Taxonomy" id="1389203"/>
    <lineage>
        <taxon>Eukaryota</taxon>
        <taxon>Fungi</taxon>
        <taxon>Dikarya</taxon>
        <taxon>Basidiomycota</taxon>
        <taxon>Pucciniomycotina</taxon>
        <taxon>Pucciniomycetes</taxon>
        <taxon>Pucciniales</taxon>
        <taxon>Sphaerophragmiaceae</taxon>
        <taxon>Austropuccinia</taxon>
    </lineage>
</organism>
<protein>
    <recommendedName>
        <fullName evidence="1">Thioredoxin</fullName>
    </recommendedName>
</protein>
<dbReference type="InterPro" id="IPR036249">
    <property type="entry name" value="Thioredoxin-like_sf"/>
</dbReference>
<keyword evidence="2" id="KW-1015">Disulfide bond</keyword>
<dbReference type="PANTHER" id="PTHR46115">
    <property type="entry name" value="THIOREDOXIN-LIKE PROTEIN 1"/>
    <property type="match status" value="1"/>
</dbReference>
<dbReference type="PROSITE" id="PS00194">
    <property type="entry name" value="THIOREDOXIN_1"/>
    <property type="match status" value="1"/>
</dbReference>
<keyword evidence="5" id="KW-1185">Reference proteome</keyword>
<dbReference type="Proteomes" id="UP000765509">
    <property type="component" value="Unassembled WGS sequence"/>
</dbReference>